<evidence type="ECO:0000313" key="3">
    <source>
        <dbReference type="Proteomes" id="UP000651452"/>
    </source>
</evidence>
<dbReference type="InterPro" id="IPR051043">
    <property type="entry name" value="Sulfatase_Mod_Factor_Kinase"/>
</dbReference>
<keyword evidence="3" id="KW-1185">Reference proteome</keyword>
<dbReference type="GO" id="GO:0120147">
    <property type="term" value="F:formylglycine-generating oxidase activity"/>
    <property type="evidence" value="ECO:0007669"/>
    <property type="project" value="TreeGrafter"/>
</dbReference>
<dbReference type="PANTHER" id="PTHR23150:SF19">
    <property type="entry name" value="FORMYLGLYCINE-GENERATING ENZYME"/>
    <property type="match status" value="1"/>
</dbReference>
<gene>
    <name evidence="2" type="ORF">EKO04_004275</name>
</gene>
<dbReference type="PANTHER" id="PTHR23150">
    <property type="entry name" value="SULFATASE MODIFYING FACTOR 1, 2"/>
    <property type="match status" value="1"/>
</dbReference>
<dbReference type="InterPro" id="IPR005532">
    <property type="entry name" value="SUMF_dom"/>
</dbReference>
<comment type="caution">
    <text evidence="2">The sequence shown here is derived from an EMBL/GenBank/DDBJ whole genome shotgun (WGS) entry which is preliminary data.</text>
</comment>
<sequence length="458" mass="49881">MGIEPAEVKIGLGRAAGNPALFALALQGESVGDAAEEVLDKWLAVVTVSSVEADLLAAKALEAIKNDTSRSVDATSSEHSASSNNLLLGSSSVARQLLAARHLADQSPEIAIELFTQAPSKWEFVIRSQLKRLQDSPEAQELVRGLTSGTESNAQRGALLVSDLPIINSAVHRDKIADLALQIVEQGNLPTSSRVEAGRVLSSLHDPRDLQILASVPAGKFLMGSNTHPNSQPIHEVSLKSFRIGVYPVVNRDYLTFTEATNRAWRSPHSTAPGKRNHPATDLTWHDANAYCEWLTSHWLACDRINKNELVRLPTEAEWERAARGDLQETSTSNPTYPWGTVWHHDAANSEETGPNAPCTVGLFPTHASPYGCLDMTGQVWEWCSTLWGDDMATPSLRYPYDEDDGREVPTAPAAMRRVLRGGCFSSSALKASCAYRGSLEPAGYWRGNGFRIVVARR</sequence>
<dbReference type="Proteomes" id="UP000651452">
    <property type="component" value="Unassembled WGS sequence"/>
</dbReference>
<evidence type="ECO:0000313" key="2">
    <source>
        <dbReference type="EMBL" id="KAF9697788.1"/>
    </source>
</evidence>
<name>A0A8H7J943_9PLEO</name>
<dbReference type="SUPFAM" id="SSF56436">
    <property type="entry name" value="C-type lectin-like"/>
    <property type="match status" value="1"/>
</dbReference>
<dbReference type="Pfam" id="PF03781">
    <property type="entry name" value="FGE-sulfatase"/>
    <property type="match status" value="1"/>
</dbReference>
<dbReference type="OrthoDB" id="659at2759"/>
<accession>A0A8H7J943</accession>
<reference evidence="2" key="2">
    <citation type="submission" date="2020-09" db="EMBL/GenBank/DDBJ databases">
        <title>Reference genome assembly for Australian Ascochyta lentis isolate Al4.</title>
        <authorList>
            <person name="Lee R.C."/>
            <person name="Farfan-Caceres L.M."/>
            <person name="Debler J.W."/>
            <person name="Williams A.H."/>
            <person name="Henares B.M."/>
        </authorList>
    </citation>
    <scope>NUCLEOTIDE SEQUENCE</scope>
    <source>
        <strain evidence="2">Al4</strain>
    </source>
</reference>
<reference evidence="2" key="1">
    <citation type="submission" date="2018-12" db="EMBL/GenBank/DDBJ databases">
        <authorList>
            <person name="Syme R.A."/>
            <person name="Farfan-Caceres L."/>
            <person name="Lichtenzveig J."/>
        </authorList>
    </citation>
    <scope>NUCLEOTIDE SEQUENCE</scope>
    <source>
        <strain evidence="2">Al4</strain>
    </source>
</reference>
<evidence type="ECO:0000259" key="1">
    <source>
        <dbReference type="Pfam" id="PF03781"/>
    </source>
</evidence>
<dbReference type="InterPro" id="IPR042095">
    <property type="entry name" value="SUMF_sf"/>
</dbReference>
<dbReference type="Gene3D" id="3.90.1580.10">
    <property type="entry name" value="paralog of FGE (formylglycine-generating enzyme)"/>
    <property type="match status" value="1"/>
</dbReference>
<dbReference type="InterPro" id="IPR016187">
    <property type="entry name" value="CTDL_fold"/>
</dbReference>
<feature type="domain" description="Sulfatase-modifying factor enzyme-like" evidence="1">
    <location>
        <begin position="215"/>
        <end position="454"/>
    </location>
</feature>
<dbReference type="EMBL" id="RZGK01000007">
    <property type="protein sequence ID" value="KAF9697788.1"/>
    <property type="molecule type" value="Genomic_DNA"/>
</dbReference>
<dbReference type="AlphaFoldDB" id="A0A8H7J943"/>
<proteinExistence type="predicted"/>
<organism evidence="2 3">
    <name type="scientific">Ascochyta lentis</name>
    <dbReference type="NCBI Taxonomy" id="205686"/>
    <lineage>
        <taxon>Eukaryota</taxon>
        <taxon>Fungi</taxon>
        <taxon>Dikarya</taxon>
        <taxon>Ascomycota</taxon>
        <taxon>Pezizomycotina</taxon>
        <taxon>Dothideomycetes</taxon>
        <taxon>Pleosporomycetidae</taxon>
        <taxon>Pleosporales</taxon>
        <taxon>Pleosporineae</taxon>
        <taxon>Didymellaceae</taxon>
        <taxon>Ascochyta</taxon>
    </lineage>
</organism>
<protein>
    <recommendedName>
        <fullName evidence="1">Sulfatase-modifying factor enzyme-like domain-containing protein</fullName>
    </recommendedName>
</protein>